<name>A0ABU1E8A0_9FLAO</name>
<keyword evidence="4" id="KW-1185">Reference proteome</keyword>
<proteinExistence type="predicted"/>
<dbReference type="SUPFAM" id="SSF52540">
    <property type="entry name" value="P-loop containing nucleoside triphosphate hydrolases"/>
    <property type="match status" value="1"/>
</dbReference>
<dbReference type="Gene3D" id="3.40.50.300">
    <property type="entry name" value="P-loop containing nucleotide triphosphate hydrolases"/>
    <property type="match status" value="2"/>
</dbReference>
<comment type="caution">
    <text evidence="3">The sequence shown here is derived from an EMBL/GenBank/DDBJ whole genome shotgun (WGS) entry which is preliminary data.</text>
</comment>
<gene>
    <name evidence="3" type="ORF">REB14_17450</name>
</gene>
<protein>
    <recommendedName>
        <fullName evidence="1">DNA 3'-5' helicase II</fullName>
    </recommendedName>
</protein>
<dbReference type="PANTHER" id="PTHR11070:SF2">
    <property type="entry name" value="ATP-DEPENDENT DNA HELICASE SRS2"/>
    <property type="match status" value="1"/>
</dbReference>
<evidence type="ECO:0000256" key="2">
    <source>
        <dbReference type="SAM" id="Coils"/>
    </source>
</evidence>
<evidence type="ECO:0000313" key="4">
    <source>
        <dbReference type="Proteomes" id="UP001260959"/>
    </source>
</evidence>
<evidence type="ECO:0000256" key="1">
    <source>
        <dbReference type="ARBA" id="ARBA00034923"/>
    </source>
</evidence>
<dbReference type="InterPro" id="IPR027417">
    <property type="entry name" value="P-loop_NTPase"/>
</dbReference>
<sequence>MNNPDESWDFFIVTKIIDYIWNVRHINTFVYFKIMEFIAGNIENEKDQILLDIWNDISTNFEDLDLIMGYKTPSFGKELDETPSIIIRSKEYGIVLLDFVNTNIVEFDEENEYWKNINGDYISSKDIIIDLFEKELKNKLKNNKILYNIRKDIFNFDLTINKLIIFSQNTQAEIDKLNSSHEMPLVNDFLCSDSWYEYKDLLFSKNVEIENKFIDIIDSIFDGSDIFSKKNKKKFEPELKNMNDFIKKSLDLTFKLDSTQRQIALQIPNGPQRIRGLAGTGKTIILCMKAALAHKFFPEFNILFVFNTQSMYNQVEELISKYYFNETGKMPDFSKLHILHAWGGSNKPGLYYNTAKSIGIQPLNFMNVRTSSDPLGAIFTDIIKNYKANIKPVYDMVLVDEAQDFSPSFFETIFYLTKYAEDSNQKRIVWAYDEFQSLTDIKIKEPEELFGLNHMSSPNMPNEILNGTYKGNIKKDFVLPNSYRNPRISLMVAHGLALGLYTDNKVPMLYKVDWEARGYNLLSPDKVAFSEGDDVILERPESNSKNNLEKLLQDRDNEEKLIQIISSNNSQEQLDNVIHRVEWIVKNQSVEPEEILIIDIDTKNSKANFQYIRQALDYKDIKCITPGYIERNDSFKEKGFVTLTTPFRAKGNETNVVFIINSQKILNDSTFRLRNSMFVSITRTRGWCYIYSTNDEDQKVKKEINDILEDYPKFDFKFPSIESIERRYSILTSNKNLEKYDSQIDEILKNDDLNALLIEKLLNDPKLIAKLRNKTSNEN</sequence>
<dbReference type="RefSeq" id="WP_309522839.1">
    <property type="nucleotide sequence ID" value="NZ_JAVIXS010000016.1"/>
</dbReference>
<accession>A0ABU1E8A0</accession>
<evidence type="ECO:0000313" key="3">
    <source>
        <dbReference type="EMBL" id="MDR4953970.1"/>
    </source>
</evidence>
<dbReference type="InterPro" id="IPR000212">
    <property type="entry name" value="DNA_helicase_UvrD/REP"/>
</dbReference>
<feature type="coiled-coil region" evidence="2">
    <location>
        <begin position="541"/>
        <end position="568"/>
    </location>
</feature>
<dbReference type="EMBL" id="JAVIXS010000016">
    <property type="protein sequence ID" value="MDR4953970.1"/>
    <property type="molecule type" value="Genomic_DNA"/>
</dbReference>
<reference evidence="3 4" key="1">
    <citation type="submission" date="2023-08" db="EMBL/GenBank/DDBJ databases">
        <authorList>
            <person name="Maltman C."/>
        </authorList>
    </citation>
    <scope>NUCLEOTIDE SEQUENCE [LARGE SCALE GENOMIC DNA]</scope>
    <source>
        <strain evidence="3 4">ES2</strain>
    </source>
</reference>
<dbReference type="PANTHER" id="PTHR11070">
    <property type="entry name" value="UVRD / RECB / PCRA DNA HELICASE FAMILY MEMBER"/>
    <property type="match status" value="1"/>
</dbReference>
<dbReference type="Proteomes" id="UP001260959">
    <property type="component" value="Unassembled WGS sequence"/>
</dbReference>
<keyword evidence="2" id="KW-0175">Coiled coil</keyword>
<organism evidence="3 4">
    <name type="scientific">Chryseobacterium metallicongregator</name>
    <dbReference type="NCBI Taxonomy" id="3073042"/>
    <lineage>
        <taxon>Bacteria</taxon>
        <taxon>Pseudomonadati</taxon>
        <taxon>Bacteroidota</taxon>
        <taxon>Flavobacteriia</taxon>
        <taxon>Flavobacteriales</taxon>
        <taxon>Weeksellaceae</taxon>
        <taxon>Chryseobacterium group</taxon>
        <taxon>Chryseobacterium</taxon>
    </lineage>
</organism>